<keyword evidence="7 9" id="KW-1133">Transmembrane helix</keyword>
<dbReference type="Pfam" id="PF02397">
    <property type="entry name" value="Bac_transf"/>
    <property type="match status" value="1"/>
</dbReference>
<evidence type="ECO:0000256" key="6">
    <source>
        <dbReference type="ARBA" id="ARBA00022692"/>
    </source>
</evidence>
<sequence>MRYLRIAITFAYILVDIFFISAAFFPAYIHYYGTFPTDYRLHMLVYAFWMASTVLLFLTSQLYYTVRELTIWRETRRVIRALLATTLFAISLLFLLKIQTFSRSVFIINFVAALVSLVSWRVIKRFFVRYLIAKGFNNVNVLIIGAGRAGRRLAEVLARKRELGHKVIGFLDDHIAKDTEMKGTRVLGPVAEFENIARRHFIDQVFITIPSERNLVAGVSCLAKLNGISIQIVPDDYGLEVNNIRLHDAGGVPLLEYHSPSLNYSMIVTKRLMDIAIASAALVILSPVFLALAILIRLDSKGPIFYGSKRWGQKGRLFKCYKFRSMVSDADSLRSELRAAAQIHGPGFKMKDDPRITRAGKLLRKYSLDELPQLWNVLRGDMSLVGPRPLPEDEEVGQFKLKYLRRLSIKPGLTCLWQIRGRSDIPFERWMKLDEYYIRHWSPAMDVGILLKTVPAVFKGKGAY</sequence>
<evidence type="ECO:0000256" key="7">
    <source>
        <dbReference type="ARBA" id="ARBA00022989"/>
    </source>
</evidence>
<reference evidence="11 12" key="1">
    <citation type="submission" date="2017-09" db="EMBL/GenBank/DDBJ databases">
        <title>Depth-based differentiation of microbial function through sediment-hosted aquifers and enrichment of novel symbionts in the deep terrestrial subsurface.</title>
        <authorList>
            <person name="Probst A.J."/>
            <person name="Ladd B."/>
            <person name="Jarett J.K."/>
            <person name="Geller-Mcgrath D.E."/>
            <person name="Sieber C.M."/>
            <person name="Emerson J.B."/>
            <person name="Anantharaman K."/>
            <person name="Thomas B.C."/>
            <person name="Malmstrom R."/>
            <person name="Stieglmeier M."/>
            <person name="Klingl A."/>
            <person name="Woyke T."/>
            <person name="Ryan C.M."/>
            <person name="Banfield J.F."/>
        </authorList>
    </citation>
    <scope>NUCLEOTIDE SEQUENCE [LARGE SCALE GENOMIC DNA]</scope>
    <source>
        <strain evidence="11">CG11_big_fil_rev_8_21_14_0_20_45_26</strain>
    </source>
</reference>
<evidence type="ECO:0000313" key="11">
    <source>
        <dbReference type="EMBL" id="PIQ85261.1"/>
    </source>
</evidence>
<evidence type="ECO:0000256" key="3">
    <source>
        <dbReference type="ARBA" id="ARBA00006464"/>
    </source>
</evidence>
<dbReference type="InterPro" id="IPR036291">
    <property type="entry name" value="NAD(P)-bd_dom_sf"/>
</dbReference>
<dbReference type="InterPro" id="IPR017475">
    <property type="entry name" value="EPS_sugar_tfrase"/>
</dbReference>
<dbReference type="InterPro" id="IPR003362">
    <property type="entry name" value="Bact_transf"/>
</dbReference>
<comment type="caution">
    <text evidence="11">The sequence shown here is derived from an EMBL/GenBank/DDBJ whole genome shotgun (WGS) entry which is preliminary data.</text>
</comment>
<feature type="transmembrane region" description="Helical" evidence="9">
    <location>
        <begin position="7"/>
        <end position="31"/>
    </location>
</feature>
<dbReference type="Gene3D" id="3.40.50.720">
    <property type="entry name" value="NAD(P)-binding Rossmann-like Domain"/>
    <property type="match status" value="1"/>
</dbReference>
<dbReference type="GO" id="GO:0016780">
    <property type="term" value="F:phosphotransferase activity, for other substituted phosphate groups"/>
    <property type="evidence" value="ECO:0007669"/>
    <property type="project" value="TreeGrafter"/>
</dbReference>
<dbReference type="SUPFAM" id="SSF51735">
    <property type="entry name" value="NAD(P)-binding Rossmann-fold domains"/>
    <property type="match status" value="1"/>
</dbReference>
<gene>
    <name evidence="11" type="ORF">COV74_09905</name>
</gene>
<proteinExistence type="inferred from homology"/>
<dbReference type="Proteomes" id="UP000230859">
    <property type="component" value="Unassembled WGS sequence"/>
</dbReference>
<feature type="transmembrane region" description="Helical" evidence="9">
    <location>
        <begin position="43"/>
        <end position="66"/>
    </location>
</feature>
<dbReference type="GO" id="GO:0005886">
    <property type="term" value="C:plasma membrane"/>
    <property type="evidence" value="ECO:0007669"/>
    <property type="project" value="UniProtKB-SubCell"/>
</dbReference>
<dbReference type="NCBIfam" id="TIGR03025">
    <property type="entry name" value="EPS_sugtrans"/>
    <property type="match status" value="1"/>
</dbReference>
<keyword evidence="6 9" id="KW-0812">Transmembrane</keyword>
<organism evidence="11 12">
    <name type="scientific">Candidatus Abzuiibacterium crystallinum</name>
    <dbReference type="NCBI Taxonomy" id="1974748"/>
    <lineage>
        <taxon>Bacteria</taxon>
        <taxon>Pseudomonadati</taxon>
        <taxon>Candidatus Omnitrophota</taxon>
        <taxon>Candidatus Abzuiibacterium</taxon>
    </lineage>
</organism>
<dbReference type="PANTHER" id="PTHR30576:SF4">
    <property type="entry name" value="UNDECAPRENYL-PHOSPHATE GALACTOSE PHOSPHOTRANSFERASE"/>
    <property type="match status" value="1"/>
</dbReference>
<evidence type="ECO:0000256" key="2">
    <source>
        <dbReference type="ARBA" id="ARBA00004236"/>
    </source>
</evidence>
<dbReference type="PANTHER" id="PTHR30576">
    <property type="entry name" value="COLANIC BIOSYNTHESIS UDP-GLUCOSE LIPID CARRIER TRANSFERASE"/>
    <property type="match status" value="1"/>
</dbReference>
<comment type="subcellular location">
    <subcellularLocation>
        <location evidence="2">Cell membrane</location>
    </subcellularLocation>
    <subcellularLocation>
        <location evidence="1">Membrane</location>
        <topology evidence="1">Multi-pass membrane protein</topology>
    </subcellularLocation>
</comment>
<comment type="similarity">
    <text evidence="3">Belongs to the bacterial sugar transferase family.</text>
</comment>
<keyword evidence="4" id="KW-1003">Cell membrane</keyword>
<feature type="domain" description="Bacterial sugar transferase" evidence="10">
    <location>
        <begin position="270"/>
        <end position="459"/>
    </location>
</feature>
<evidence type="ECO:0000256" key="4">
    <source>
        <dbReference type="ARBA" id="ARBA00022475"/>
    </source>
</evidence>
<dbReference type="Pfam" id="PF13727">
    <property type="entry name" value="CoA_binding_3"/>
    <property type="match status" value="1"/>
</dbReference>
<keyword evidence="8 9" id="KW-0472">Membrane</keyword>
<evidence type="ECO:0000259" key="10">
    <source>
        <dbReference type="Pfam" id="PF02397"/>
    </source>
</evidence>
<feature type="transmembrane region" description="Helical" evidence="9">
    <location>
        <begin position="78"/>
        <end position="98"/>
    </location>
</feature>
<evidence type="ECO:0000313" key="12">
    <source>
        <dbReference type="Proteomes" id="UP000230859"/>
    </source>
</evidence>
<feature type="transmembrane region" description="Helical" evidence="9">
    <location>
        <begin position="275"/>
        <end position="296"/>
    </location>
</feature>
<evidence type="ECO:0000256" key="8">
    <source>
        <dbReference type="ARBA" id="ARBA00023136"/>
    </source>
</evidence>
<dbReference type="EMBL" id="PCVY01000072">
    <property type="protein sequence ID" value="PIQ85261.1"/>
    <property type="molecule type" value="Genomic_DNA"/>
</dbReference>
<evidence type="ECO:0000256" key="5">
    <source>
        <dbReference type="ARBA" id="ARBA00022679"/>
    </source>
</evidence>
<name>A0A2H0LLJ7_9BACT</name>
<accession>A0A2H0LLJ7</accession>
<feature type="transmembrane region" description="Helical" evidence="9">
    <location>
        <begin position="104"/>
        <end position="123"/>
    </location>
</feature>
<dbReference type="AlphaFoldDB" id="A0A2H0LLJ7"/>
<protein>
    <submittedName>
        <fullName evidence="11">Polyprenyl glycosylphosphotransferase</fullName>
    </submittedName>
</protein>
<evidence type="ECO:0000256" key="1">
    <source>
        <dbReference type="ARBA" id="ARBA00004141"/>
    </source>
</evidence>
<keyword evidence="5 11" id="KW-0808">Transferase</keyword>
<evidence type="ECO:0000256" key="9">
    <source>
        <dbReference type="SAM" id="Phobius"/>
    </source>
</evidence>